<reference evidence="1 2" key="1">
    <citation type="submission" date="2014-02" db="EMBL/GenBank/DDBJ databases">
        <title>Whole genome sequence of Sphingobium chlorophenolicum NBRC 16172.</title>
        <authorList>
            <person name="Gan H.M."/>
            <person name="Gan H.Y."/>
            <person name="Chew T.H."/>
            <person name="Savka M.A."/>
        </authorList>
    </citation>
    <scope>NUCLEOTIDE SEQUENCE [LARGE SCALE GENOMIC DNA]</scope>
    <source>
        <strain evidence="1 2">NBRC 16172</strain>
    </source>
</reference>
<name>A0A081RK00_SPHCR</name>
<proteinExistence type="predicted"/>
<dbReference type="eggNOG" id="ENOG5031B9A">
    <property type="taxonomic scope" value="Bacteria"/>
</dbReference>
<evidence type="ECO:0000313" key="1">
    <source>
        <dbReference type="EMBL" id="KEQ55523.1"/>
    </source>
</evidence>
<dbReference type="OrthoDB" id="7424109at2"/>
<sequence>MGRSVSYPSGAHVAFAQWDAGWIEDDDDPDTRHFDELAAQDDWDFIVADFREQVLALYPSAWSHDGWIDREDRIVAMNGYARFGISEYCGCIAYWVVLRNDIDAGREGLAEQWFDRIGPKFEQRFATLVRLGSFSNGESVYRRIAA</sequence>
<evidence type="ECO:0000313" key="2">
    <source>
        <dbReference type="Proteomes" id="UP000028411"/>
    </source>
</evidence>
<dbReference type="EMBL" id="JFHR01000001">
    <property type="protein sequence ID" value="KEQ55523.1"/>
    <property type="molecule type" value="Genomic_DNA"/>
</dbReference>
<organism evidence="1 2">
    <name type="scientific">Sphingobium chlorophenolicum</name>
    <dbReference type="NCBI Taxonomy" id="46429"/>
    <lineage>
        <taxon>Bacteria</taxon>
        <taxon>Pseudomonadati</taxon>
        <taxon>Pseudomonadota</taxon>
        <taxon>Alphaproteobacteria</taxon>
        <taxon>Sphingomonadales</taxon>
        <taxon>Sphingomonadaceae</taxon>
        <taxon>Sphingobium</taxon>
    </lineage>
</organism>
<dbReference type="PATRIC" id="fig|46429.4.peg.162"/>
<dbReference type="AlphaFoldDB" id="A0A081RK00"/>
<accession>A0A081RK00</accession>
<dbReference type="Proteomes" id="UP000028411">
    <property type="component" value="Unassembled WGS sequence"/>
</dbReference>
<dbReference type="RefSeq" id="WP_013846889.1">
    <property type="nucleotide sequence ID" value="NZ_JFHR01000001.1"/>
</dbReference>
<gene>
    <name evidence="1" type="ORF">BV95_00162</name>
</gene>
<comment type="caution">
    <text evidence="1">The sequence shown here is derived from an EMBL/GenBank/DDBJ whole genome shotgun (WGS) entry which is preliminary data.</text>
</comment>
<protein>
    <submittedName>
        <fullName evidence="1">Uncharacterized protein</fullName>
    </submittedName>
</protein>